<evidence type="ECO:0000313" key="3">
    <source>
        <dbReference type="Proteomes" id="UP000030655"/>
    </source>
</evidence>
<protein>
    <recommendedName>
        <fullName evidence="1">T-box domain-containing protein</fullName>
    </recommendedName>
</protein>
<dbReference type="GO" id="GO:0045893">
    <property type="term" value="P:positive regulation of DNA-templated transcription"/>
    <property type="evidence" value="ECO:0007669"/>
    <property type="project" value="InterPro"/>
</dbReference>
<name>A0A059F1F2_9MICR</name>
<dbReference type="SUPFAM" id="SSF101447">
    <property type="entry name" value="Formin homology 2 domain (FH2 domain)"/>
    <property type="match status" value="1"/>
</dbReference>
<proteinExistence type="predicted"/>
<dbReference type="PROSITE" id="PS50252">
    <property type="entry name" value="TBOX_3"/>
    <property type="match status" value="1"/>
</dbReference>
<dbReference type="OrthoDB" id="2196228at2759"/>
<keyword evidence="3" id="KW-1185">Reference proteome</keyword>
<dbReference type="InterPro" id="IPR046360">
    <property type="entry name" value="T-box_DNA-bd"/>
</dbReference>
<dbReference type="AlphaFoldDB" id="A0A059F1F2"/>
<dbReference type="GO" id="GO:0003700">
    <property type="term" value="F:DNA-binding transcription factor activity"/>
    <property type="evidence" value="ECO:0007669"/>
    <property type="project" value="InterPro"/>
</dbReference>
<dbReference type="EMBL" id="KK365157">
    <property type="protein sequence ID" value="KCZ80937.1"/>
    <property type="molecule type" value="Genomic_DNA"/>
</dbReference>
<gene>
    <name evidence="2" type="ORF">H312_01655</name>
</gene>
<dbReference type="Proteomes" id="UP000030655">
    <property type="component" value="Unassembled WGS sequence"/>
</dbReference>
<evidence type="ECO:0000313" key="2">
    <source>
        <dbReference type="EMBL" id="KCZ80937.1"/>
    </source>
</evidence>
<organism evidence="2 3">
    <name type="scientific">Anncaliia algerae PRA339</name>
    <dbReference type="NCBI Taxonomy" id="1288291"/>
    <lineage>
        <taxon>Eukaryota</taxon>
        <taxon>Fungi</taxon>
        <taxon>Fungi incertae sedis</taxon>
        <taxon>Microsporidia</taxon>
        <taxon>Tubulinosematoidea</taxon>
        <taxon>Tubulinosematidae</taxon>
        <taxon>Anncaliia</taxon>
    </lineage>
</organism>
<feature type="domain" description="T-box" evidence="1">
    <location>
        <begin position="332"/>
        <end position="419"/>
    </location>
</feature>
<dbReference type="VEuPathDB" id="MicrosporidiaDB:H312_01655"/>
<dbReference type="HOGENOM" id="CLU_449020_0_0_1"/>
<dbReference type="STRING" id="1288291.A0A059F1F2"/>
<evidence type="ECO:0000259" key="1">
    <source>
        <dbReference type="PROSITE" id="PS50252"/>
    </source>
</evidence>
<accession>A0A059F1F2</accession>
<reference evidence="3" key="1">
    <citation type="submission" date="2013-02" db="EMBL/GenBank/DDBJ databases">
        <authorList>
            <consortium name="The Broad Institute Genome Sequencing Platform"/>
            <person name="Cuomo C."/>
            <person name="Becnel J."/>
            <person name="Sanscrainte N."/>
            <person name="Walker B."/>
            <person name="Young S.K."/>
            <person name="Zeng Q."/>
            <person name="Gargeya S."/>
            <person name="Fitzgerald M."/>
            <person name="Haas B."/>
            <person name="Abouelleil A."/>
            <person name="Alvarado L."/>
            <person name="Arachchi H.M."/>
            <person name="Berlin A.M."/>
            <person name="Chapman S.B."/>
            <person name="Dewar J."/>
            <person name="Goldberg J."/>
            <person name="Griggs A."/>
            <person name="Gujja S."/>
            <person name="Hansen M."/>
            <person name="Howarth C."/>
            <person name="Imamovic A."/>
            <person name="Larimer J."/>
            <person name="McCowan C."/>
            <person name="Murphy C."/>
            <person name="Neiman D."/>
            <person name="Pearson M."/>
            <person name="Priest M."/>
            <person name="Roberts A."/>
            <person name="Saif S."/>
            <person name="Shea T."/>
            <person name="Sisk P."/>
            <person name="Sykes S."/>
            <person name="Wortman J."/>
            <person name="Nusbaum C."/>
            <person name="Birren B."/>
        </authorList>
    </citation>
    <scope>NUCLEOTIDE SEQUENCE [LARGE SCALE GENOMIC DNA]</scope>
    <source>
        <strain evidence="3">PRA339</strain>
    </source>
</reference>
<reference evidence="2 3" key="2">
    <citation type="submission" date="2014-03" db="EMBL/GenBank/DDBJ databases">
        <title>The Genome Sequence of Anncaliia algerae insect isolate PRA339.</title>
        <authorList>
            <consortium name="The Broad Institute Genome Sequencing Platform"/>
            <consortium name="The Broad Institute Genome Sequencing Center for Infectious Disease"/>
            <person name="Cuomo C."/>
            <person name="Becnel J."/>
            <person name="Sanscrainte N."/>
            <person name="Walker B."/>
            <person name="Young S.K."/>
            <person name="Zeng Q."/>
            <person name="Gargeya S."/>
            <person name="Fitzgerald M."/>
            <person name="Haas B."/>
            <person name="Abouelleil A."/>
            <person name="Alvarado L."/>
            <person name="Arachchi H.M."/>
            <person name="Berlin A.M."/>
            <person name="Chapman S.B."/>
            <person name="Dewar J."/>
            <person name="Goldberg J."/>
            <person name="Griggs A."/>
            <person name="Gujja S."/>
            <person name="Hansen M."/>
            <person name="Howarth C."/>
            <person name="Imamovic A."/>
            <person name="Larimer J."/>
            <person name="McCowan C."/>
            <person name="Murphy C."/>
            <person name="Neiman D."/>
            <person name="Pearson M."/>
            <person name="Priest M."/>
            <person name="Roberts A."/>
            <person name="Saif S."/>
            <person name="Shea T."/>
            <person name="Sisk P."/>
            <person name="Sykes S."/>
            <person name="Wortman J."/>
            <person name="Nusbaum C."/>
            <person name="Birren B."/>
        </authorList>
    </citation>
    <scope>NUCLEOTIDE SEQUENCE [LARGE SCALE GENOMIC DNA]</scope>
    <source>
        <strain evidence="2 3">PRA339</strain>
    </source>
</reference>
<sequence>MASITYLFDLLKNHYSIKYKGEVFFRCTKFYDIHGILVYNKKKSISQNKEMELINYFIKHYSDTYVNSDDLELFACFPKFFTKFIKNDNIYDIMCYHRPNDEIKRIISKYFFKKINNITNIDILNKEKILLKNHPIKSKNLYEGNILELYSDKVVKIEENSISKYNNLLNNKENLHCIKNFNLQKFDKQMKPLKKELDKNLTKFSEEFDTKYSLKNTLCIEKSKSALKDEKIKINMNFETNKNNNPLFTAMTTTQSGLSKRPPKADFSNQKNIIRWVRMKKPENSIFDSLPIFDVSITDEELMTCEKKSITLNTQKEIKILLPKKKYDPISIAFHRIKETDEEIINQVFLNDGTNEVLIKTLHKYYPSQEEFELIEKEINFLETIDLKKSTDYTGVEEIENKIRNLKLNNSHFSRVERFFKKIYERREEFYKHLEIIKTLFYLGDSKLEVNIDLLLLYFKSIINSIALKYLIKILLNIGSRYNKLETKAFKLSSIIEFTRIKNNKNKTFLEVAFDNLKELNLLDDLKNDLSKSEPIKNLNTDELSLEIKEIKENPCEEEEVKIKKEYLIRKYDEFRKEENIFYQYLGELNDKGLKILYKELNEYLLKE</sequence>